<evidence type="ECO:0000313" key="3">
    <source>
        <dbReference type="Proteomes" id="UP000662814"/>
    </source>
</evidence>
<dbReference type="RefSeq" id="WP_166989143.1">
    <property type="nucleotide sequence ID" value="NZ_CP061169.1"/>
</dbReference>
<dbReference type="Gene3D" id="3.40.630.30">
    <property type="match status" value="1"/>
</dbReference>
<organism evidence="2 3">
    <name type="scientific">Paramicrobacterium chengjingii</name>
    <dbReference type="NCBI Taxonomy" id="2769067"/>
    <lineage>
        <taxon>Bacteria</taxon>
        <taxon>Bacillati</taxon>
        <taxon>Actinomycetota</taxon>
        <taxon>Actinomycetes</taxon>
        <taxon>Micrococcales</taxon>
        <taxon>Microbacteriaceae</taxon>
        <taxon>Paramicrobacterium</taxon>
    </lineage>
</organism>
<dbReference type="PANTHER" id="PTHR39173:SF1">
    <property type="entry name" value="ACETYLTRANSFERASE"/>
    <property type="match status" value="1"/>
</dbReference>
<evidence type="ECO:0000313" key="2">
    <source>
        <dbReference type="EMBL" id="QPZ39608.1"/>
    </source>
</evidence>
<dbReference type="InterPro" id="IPR000182">
    <property type="entry name" value="GNAT_dom"/>
</dbReference>
<accession>A0ABX6YLB2</accession>
<feature type="domain" description="N-acetyltransferase" evidence="1">
    <location>
        <begin position="7"/>
        <end position="174"/>
    </location>
</feature>
<dbReference type="Proteomes" id="UP000662814">
    <property type="component" value="Chromosome"/>
</dbReference>
<dbReference type="CDD" id="cd04301">
    <property type="entry name" value="NAT_SF"/>
    <property type="match status" value="1"/>
</dbReference>
<proteinExistence type="predicted"/>
<sequence length="183" mass="19917">MLAASDVTIRSLSVGDEREALAAHHALVADHFDFLLERVEGESWADFVQRLTRIERGEQLAPGRVPAAFLIAEVDNRIAGRVSVRFELNDYLADVGGHIGYGVVPRFRRRGVASALLRSGLDALAARGVASALVTCDEGNVASRGVIERLGGRPDVERPRAVRGAETKLRFFVPTARAGFERQ</sequence>
<keyword evidence="3" id="KW-1185">Reference proteome</keyword>
<reference evidence="2 3" key="1">
    <citation type="submission" date="2020-12" db="EMBL/GenBank/DDBJ databases">
        <title>Microbacterium sp. HY060.</title>
        <authorList>
            <person name="Zhou J."/>
        </authorList>
    </citation>
    <scope>NUCLEOTIDE SEQUENCE [LARGE SCALE GENOMIC DNA]</scope>
    <source>
        <strain evidence="2 3">HY60</strain>
    </source>
</reference>
<name>A0ABX6YLB2_9MICO</name>
<evidence type="ECO:0000259" key="1">
    <source>
        <dbReference type="PROSITE" id="PS51186"/>
    </source>
</evidence>
<dbReference type="EMBL" id="CP061169">
    <property type="protein sequence ID" value="QPZ39608.1"/>
    <property type="molecule type" value="Genomic_DNA"/>
</dbReference>
<dbReference type="PROSITE" id="PS51186">
    <property type="entry name" value="GNAT"/>
    <property type="match status" value="1"/>
</dbReference>
<dbReference type="PANTHER" id="PTHR39173">
    <property type="entry name" value="ACETYLTRANSFERASE"/>
    <property type="match status" value="1"/>
</dbReference>
<dbReference type="InterPro" id="IPR016181">
    <property type="entry name" value="Acyl_CoA_acyltransferase"/>
</dbReference>
<protein>
    <submittedName>
        <fullName evidence="2">GNAT family N-acetyltransferase</fullName>
    </submittedName>
</protein>
<dbReference type="Pfam" id="PF00583">
    <property type="entry name" value="Acetyltransf_1"/>
    <property type="match status" value="1"/>
</dbReference>
<dbReference type="SUPFAM" id="SSF55729">
    <property type="entry name" value="Acyl-CoA N-acyltransferases (Nat)"/>
    <property type="match status" value="1"/>
</dbReference>
<gene>
    <name evidence="2" type="ORF">HCR76_06020</name>
</gene>